<dbReference type="PANTHER" id="PTHR36944:SF3">
    <property type="entry name" value="PROTEIN CBG10961"/>
    <property type="match status" value="1"/>
</dbReference>
<keyword evidence="1" id="KW-0472">Membrane</keyword>
<evidence type="ECO:0000313" key="2">
    <source>
        <dbReference type="Proteomes" id="UP000887569"/>
    </source>
</evidence>
<keyword evidence="1" id="KW-1133">Transmembrane helix</keyword>
<evidence type="ECO:0000313" key="3">
    <source>
        <dbReference type="WBParaSite" id="PgB01_g018_t01"/>
    </source>
</evidence>
<feature type="transmembrane region" description="Helical" evidence="1">
    <location>
        <begin position="9"/>
        <end position="27"/>
    </location>
</feature>
<protein>
    <submittedName>
        <fullName evidence="3">Uncharacterized protein</fullName>
    </submittedName>
</protein>
<organism evidence="2 3">
    <name type="scientific">Parascaris univalens</name>
    <name type="common">Nematode worm</name>
    <dbReference type="NCBI Taxonomy" id="6257"/>
    <lineage>
        <taxon>Eukaryota</taxon>
        <taxon>Metazoa</taxon>
        <taxon>Ecdysozoa</taxon>
        <taxon>Nematoda</taxon>
        <taxon>Chromadorea</taxon>
        <taxon>Rhabditida</taxon>
        <taxon>Spirurina</taxon>
        <taxon>Ascaridomorpha</taxon>
        <taxon>Ascaridoidea</taxon>
        <taxon>Ascarididae</taxon>
        <taxon>Parascaris</taxon>
    </lineage>
</organism>
<sequence length="297" mass="35104">QYDKMRAEYQLNICFLVAAMVASTYPIRFKRHRCEMQQIRPISDEIIENDEYDNNESCRERCDAQWKSDFAMHFQKSYDEDFYEFPLDGSVTSSLRNFTTFCRITREKVTCWEQRCHMRKENIPWTTDVHICLLRKKQFERALGCLNKTSDGAHNECNALCRNVAKKHRMNAAEKEYMTGLHLSSSNIHQYRELNKQCFFQICQLRCREELTRRVCDLEDRRQAIDVLEDYYRNDHIDQLHFLTISGNGAVFPLVCRVLLPTRYQVNNAASEEVEVAMESLSRSIRTTIDNMLIVAS</sequence>
<proteinExistence type="predicted"/>
<reference evidence="3" key="1">
    <citation type="submission" date="2022-11" db="UniProtKB">
        <authorList>
            <consortium name="WormBaseParasite"/>
        </authorList>
    </citation>
    <scope>IDENTIFICATION</scope>
</reference>
<name>A0A914ZBM6_PARUN</name>
<keyword evidence="2" id="KW-1185">Reference proteome</keyword>
<dbReference type="WBParaSite" id="PgB01_g018_t01">
    <property type="protein sequence ID" value="PgB01_g018_t01"/>
    <property type="gene ID" value="PgB01_g018"/>
</dbReference>
<dbReference type="PANTHER" id="PTHR36944">
    <property type="entry name" value="PROTEIN CBG02791-RELATED"/>
    <property type="match status" value="1"/>
</dbReference>
<dbReference type="Proteomes" id="UP000887569">
    <property type="component" value="Unplaced"/>
</dbReference>
<dbReference type="AlphaFoldDB" id="A0A914ZBM6"/>
<keyword evidence="1" id="KW-0812">Transmembrane</keyword>
<accession>A0A914ZBM6</accession>
<evidence type="ECO:0000256" key="1">
    <source>
        <dbReference type="SAM" id="Phobius"/>
    </source>
</evidence>